<dbReference type="AlphaFoldDB" id="A0A150FYX6"/>
<proteinExistence type="predicted"/>
<evidence type="ECO:0000313" key="2">
    <source>
        <dbReference type="Proteomes" id="UP000075714"/>
    </source>
</evidence>
<evidence type="ECO:0000313" key="1">
    <source>
        <dbReference type="EMBL" id="KXZ42788.1"/>
    </source>
</evidence>
<dbReference type="EMBL" id="LSYV01000118">
    <property type="protein sequence ID" value="KXZ42788.1"/>
    <property type="molecule type" value="Genomic_DNA"/>
</dbReference>
<organism evidence="1 2">
    <name type="scientific">Gonium pectorale</name>
    <name type="common">Green alga</name>
    <dbReference type="NCBI Taxonomy" id="33097"/>
    <lineage>
        <taxon>Eukaryota</taxon>
        <taxon>Viridiplantae</taxon>
        <taxon>Chlorophyta</taxon>
        <taxon>core chlorophytes</taxon>
        <taxon>Chlorophyceae</taxon>
        <taxon>CS clade</taxon>
        <taxon>Chlamydomonadales</taxon>
        <taxon>Volvocaceae</taxon>
        <taxon>Gonium</taxon>
    </lineage>
</organism>
<dbReference type="Proteomes" id="UP000075714">
    <property type="component" value="Unassembled WGS sequence"/>
</dbReference>
<accession>A0A150FYX6</accession>
<keyword evidence="2" id="KW-1185">Reference proteome</keyword>
<dbReference type="OrthoDB" id="556577at2759"/>
<sequence>MIPLKLQTDVTAKVEAERHLALMTEVQHRLLEDMFPRHVLAYMTEEGGPWSKPLEALTPIPATFQRPVVRDINKLATSHNQVTLMFADIQGG</sequence>
<gene>
    <name evidence="1" type="ORF">GPECTOR_118g385</name>
</gene>
<reference evidence="2" key="1">
    <citation type="journal article" date="2016" name="Nat. Commun.">
        <title>The Gonium pectorale genome demonstrates co-option of cell cycle regulation during the evolution of multicellularity.</title>
        <authorList>
            <person name="Hanschen E.R."/>
            <person name="Marriage T.N."/>
            <person name="Ferris P.J."/>
            <person name="Hamaji T."/>
            <person name="Toyoda A."/>
            <person name="Fujiyama A."/>
            <person name="Neme R."/>
            <person name="Noguchi H."/>
            <person name="Minakuchi Y."/>
            <person name="Suzuki M."/>
            <person name="Kawai-Toyooka H."/>
            <person name="Smith D.R."/>
            <person name="Sparks H."/>
            <person name="Anderson J."/>
            <person name="Bakaric R."/>
            <person name="Luria V."/>
            <person name="Karger A."/>
            <person name="Kirschner M.W."/>
            <person name="Durand P.M."/>
            <person name="Michod R.E."/>
            <person name="Nozaki H."/>
            <person name="Olson B.J."/>
        </authorList>
    </citation>
    <scope>NUCLEOTIDE SEQUENCE [LARGE SCALE GENOMIC DNA]</scope>
    <source>
        <strain evidence="2">NIES-2863</strain>
    </source>
</reference>
<comment type="caution">
    <text evidence="1">The sequence shown here is derived from an EMBL/GenBank/DDBJ whole genome shotgun (WGS) entry which is preliminary data.</text>
</comment>
<name>A0A150FYX6_GONPE</name>
<protein>
    <submittedName>
        <fullName evidence="1">Uncharacterized protein</fullName>
    </submittedName>
</protein>